<proteinExistence type="predicted"/>
<dbReference type="InterPro" id="IPR018660">
    <property type="entry name" value="MliC"/>
</dbReference>
<feature type="chain" id="PRO_5033030493" description="Lysozyme inhibitor LprI N-terminal domain-containing protein" evidence="5">
    <location>
        <begin position="23"/>
        <end position="206"/>
    </location>
</feature>
<accession>A0A8B2NK20</accession>
<reference evidence="8 9" key="1">
    <citation type="submission" date="2018-05" db="EMBL/GenBank/DDBJ databases">
        <title>Acuticoccus sediminis sp. nov., isolated from deep-sea sediment of Indian Ocean.</title>
        <authorList>
            <person name="Liu X."/>
            <person name="Lai Q."/>
            <person name="Du Y."/>
            <person name="Sun F."/>
            <person name="Zhang X."/>
            <person name="Wang S."/>
            <person name="Shao Z."/>
        </authorList>
    </citation>
    <scope>NUCLEOTIDE SEQUENCE [LARGE SCALE GENOMIC DNA]</scope>
    <source>
        <strain evidence="8 9">PTG4-2</strain>
    </source>
</reference>
<organism evidence="8 9">
    <name type="scientific">Acuticoccus sediminis</name>
    <dbReference type="NCBI Taxonomy" id="2184697"/>
    <lineage>
        <taxon>Bacteria</taxon>
        <taxon>Pseudomonadati</taxon>
        <taxon>Pseudomonadota</taxon>
        <taxon>Alphaproteobacteria</taxon>
        <taxon>Hyphomicrobiales</taxon>
        <taxon>Amorphaceae</taxon>
        <taxon>Acuticoccus</taxon>
    </lineage>
</organism>
<evidence type="ECO:0000313" key="8">
    <source>
        <dbReference type="EMBL" id="RAH99974.1"/>
    </source>
</evidence>
<dbReference type="PANTHER" id="PTHR37549:SF1">
    <property type="entry name" value="LIPOPROTEIN LPRI"/>
    <property type="match status" value="1"/>
</dbReference>
<dbReference type="EMBL" id="QHHQ01000004">
    <property type="protein sequence ID" value="RAH99974.1"/>
    <property type="molecule type" value="Genomic_DNA"/>
</dbReference>
<feature type="domain" description="C-type lysozyme inhibitor" evidence="7">
    <location>
        <begin position="129"/>
        <end position="194"/>
    </location>
</feature>
<dbReference type="Proteomes" id="UP000249590">
    <property type="component" value="Unassembled WGS sequence"/>
</dbReference>
<keyword evidence="2" id="KW-0472">Membrane</keyword>
<protein>
    <recommendedName>
        <fullName evidence="10">Lysozyme inhibitor LprI N-terminal domain-containing protein</fullName>
    </recommendedName>
</protein>
<evidence type="ECO:0000256" key="3">
    <source>
        <dbReference type="ARBA" id="ARBA00023139"/>
    </source>
</evidence>
<evidence type="ECO:0000313" key="9">
    <source>
        <dbReference type="Proteomes" id="UP000249590"/>
    </source>
</evidence>
<evidence type="ECO:0000259" key="7">
    <source>
        <dbReference type="Pfam" id="PF09864"/>
    </source>
</evidence>
<evidence type="ECO:0000256" key="1">
    <source>
        <dbReference type="ARBA" id="ARBA00022729"/>
    </source>
</evidence>
<evidence type="ECO:0008006" key="10">
    <source>
        <dbReference type="Google" id="ProtNLM"/>
    </source>
</evidence>
<evidence type="ECO:0000256" key="2">
    <source>
        <dbReference type="ARBA" id="ARBA00023136"/>
    </source>
</evidence>
<keyword evidence="1 5" id="KW-0732">Signal</keyword>
<dbReference type="AlphaFoldDB" id="A0A8B2NK20"/>
<sequence length="206" mass="22499">MTRPLALLAALVTAAVAGPALAEEGPSFDCAGVTGEVETLICEDPDLAALDRRLAARYEAALTVVDRLGAGTEEAENELRATQRGWIGGRDDCWKSEDADTCIEDAYLRREAELVARYMLEEPFNTVTWICDGNPANEVVTMFFHTPLESLRFERGDTVDVGTIVRTASGAKYDGSFGRSIWMKGDNAMYREADPDGTEYDCTVAK</sequence>
<evidence type="ECO:0000256" key="4">
    <source>
        <dbReference type="ARBA" id="ARBA00023288"/>
    </source>
</evidence>
<keyword evidence="9" id="KW-1185">Reference proteome</keyword>
<dbReference type="InterPro" id="IPR052755">
    <property type="entry name" value="Lysozyme_Inhibitor_LprI"/>
</dbReference>
<dbReference type="Pfam" id="PF07007">
    <property type="entry name" value="LprI"/>
    <property type="match status" value="1"/>
</dbReference>
<evidence type="ECO:0000259" key="6">
    <source>
        <dbReference type="Pfam" id="PF07007"/>
    </source>
</evidence>
<dbReference type="RefSeq" id="WP_111348422.1">
    <property type="nucleotide sequence ID" value="NZ_JAIWKD010000007.1"/>
</dbReference>
<feature type="domain" description="Lysozyme inhibitor LprI-like N-terminal" evidence="6">
    <location>
        <begin position="35"/>
        <end position="108"/>
    </location>
</feature>
<feature type="signal peptide" evidence="5">
    <location>
        <begin position="1"/>
        <end position="22"/>
    </location>
</feature>
<dbReference type="Pfam" id="PF09864">
    <property type="entry name" value="MliC"/>
    <property type="match status" value="1"/>
</dbReference>
<dbReference type="InterPro" id="IPR009739">
    <property type="entry name" value="LprI-like_N"/>
</dbReference>
<name>A0A8B2NK20_9HYPH</name>
<dbReference type="Gene3D" id="1.20.1270.180">
    <property type="match status" value="1"/>
</dbReference>
<dbReference type="OrthoDB" id="5565855at2"/>
<dbReference type="PANTHER" id="PTHR37549">
    <property type="entry name" value="LIPOPROTEIN LPRI"/>
    <property type="match status" value="1"/>
</dbReference>
<dbReference type="InterPro" id="IPR036328">
    <property type="entry name" value="MliC_sf"/>
</dbReference>
<gene>
    <name evidence="8" type="ORF">DLJ53_19775</name>
</gene>
<dbReference type="Gene3D" id="2.40.128.200">
    <property type="match status" value="1"/>
</dbReference>
<evidence type="ECO:0000256" key="5">
    <source>
        <dbReference type="SAM" id="SignalP"/>
    </source>
</evidence>
<comment type="caution">
    <text evidence="8">The sequence shown here is derived from an EMBL/GenBank/DDBJ whole genome shotgun (WGS) entry which is preliminary data.</text>
</comment>
<keyword evidence="4" id="KW-0449">Lipoprotein</keyword>
<dbReference type="SUPFAM" id="SSF141488">
    <property type="entry name" value="YdhA-like"/>
    <property type="match status" value="1"/>
</dbReference>
<dbReference type="GO" id="GO:0005576">
    <property type="term" value="C:extracellular region"/>
    <property type="evidence" value="ECO:0007669"/>
    <property type="project" value="TreeGrafter"/>
</dbReference>
<keyword evidence="3" id="KW-0564">Palmitate</keyword>